<evidence type="ECO:0000313" key="3">
    <source>
        <dbReference type="Proteomes" id="UP000324222"/>
    </source>
</evidence>
<proteinExistence type="predicted"/>
<reference evidence="2 3" key="1">
    <citation type="submission" date="2019-05" db="EMBL/GenBank/DDBJ databases">
        <title>Another draft genome of Portunus trituberculatus and its Hox gene families provides insights of decapod evolution.</title>
        <authorList>
            <person name="Jeong J.-H."/>
            <person name="Song I."/>
            <person name="Kim S."/>
            <person name="Choi T."/>
            <person name="Kim D."/>
            <person name="Ryu S."/>
            <person name="Kim W."/>
        </authorList>
    </citation>
    <scope>NUCLEOTIDE SEQUENCE [LARGE SCALE GENOMIC DNA]</scope>
    <source>
        <tissue evidence="2">Muscle</tissue>
    </source>
</reference>
<dbReference type="EMBL" id="VSRR010011230">
    <property type="protein sequence ID" value="MPC52894.1"/>
    <property type="molecule type" value="Genomic_DNA"/>
</dbReference>
<evidence type="ECO:0000256" key="1">
    <source>
        <dbReference type="SAM" id="MobiDB-lite"/>
    </source>
</evidence>
<comment type="caution">
    <text evidence="2">The sequence shown here is derived from an EMBL/GenBank/DDBJ whole genome shotgun (WGS) entry which is preliminary data.</text>
</comment>
<name>A0A5B7G8P1_PORTR</name>
<dbReference type="AlphaFoldDB" id="A0A5B7G8P1"/>
<sequence>MQAAPKGDSTTTTLPRHCRQDAGTCRDITRTPPHYNHTTNVTPPTYYHIVAFIPIHVRTSLIHAPPTYHHAIAHTKSPCIPQRSSSQRPYHTTVPTTITVTPPIAHKIFQHPP</sequence>
<dbReference type="Proteomes" id="UP000324222">
    <property type="component" value="Unassembled WGS sequence"/>
</dbReference>
<protein>
    <submittedName>
        <fullName evidence="2">Uncharacterized protein</fullName>
    </submittedName>
</protein>
<evidence type="ECO:0000313" key="2">
    <source>
        <dbReference type="EMBL" id="MPC52894.1"/>
    </source>
</evidence>
<keyword evidence="3" id="KW-1185">Reference proteome</keyword>
<organism evidence="2 3">
    <name type="scientific">Portunus trituberculatus</name>
    <name type="common">Swimming crab</name>
    <name type="synonym">Neptunus trituberculatus</name>
    <dbReference type="NCBI Taxonomy" id="210409"/>
    <lineage>
        <taxon>Eukaryota</taxon>
        <taxon>Metazoa</taxon>
        <taxon>Ecdysozoa</taxon>
        <taxon>Arthropoda</taxon>
        <taxon>Crustacea</taxon>
        <taxon>Multicrustacea</taxon>
        <taxon>Malacostraca</taxon>
        <taxon>Eumalacostraca</taxon>
        <taxon>Eucarida</taxon>
        <taxon>Decapoda</taxon>
        <taxon>Pleocyemata</taxon>
        <taxon>Brachyura</taxon>
        <taxon>Eubrachyura</taxon>
        <taxon>Portunoidea</taxon>
        <taxon>Portunidae</taxon>
        <taxon>Portuninae</taxon>
        <taxon>Portunus</taxon>
    </lineage>
</organism>
<gene>
    <name evidence="2" type="ORF">E2C01_046774</name>
</gene>
<feature type="region of interest" description="Disordered" evidence="1">
    <location>
        <begin position="1"/>
        <end position="40"/>
    </location>
</feature>
<accession>A0A5B7G8P1</accession>